<evidence type="ECO:0000256" key="9">
    <source>
        <dbReference type="SAM" id="MobiDB-lite"/>
    </source>
</evidence>
<evidence type="ECO:0000256" key="7">
    <source>
        <dbReference type="ARBA" id="ARBA00023054"/>
    </source>
</evidence>
<dbReference type="CDD" id="cd06624">
    <property type="entry name" value="STKc_ASK"/>
    <property type="match status" value="1"/>
</dbReference>
<dbReference type="Pfam" id="PF20309">
    <property type="entry name" value="DRHyd-ASK"/>
    <property type="match status" value="1"/>
</dbReference>
<feature type="region of interest" description="Disordered" evidence="9">
    <location>
        <begin position="1327"/>
        <end position="1346"/>
    </location>
</feature>
<reference evidence="12" key="1">
    <citation type="submission" date="2010-06" db="EMBL/GenBank/DDBJ databases">
        <authorList>
            <person name="Jiang H."/>
            <person name="Abraham K."/>
            <person name="Ali S."/>
            <person name="Alsbrooks S.L."/>
            <person name="Anim B.N."/>
            <person name="Anosike U.S."/>
            <person name="Attaway T."/>
            <person name="Bandaranaike D.P."/>
            <person name="Battles P.K."/>
            <person name="Bell S.N."/>
            <person name="Bell A.V."/>
            <person name="Beltran B."/>
            <person name="Bickham C."/>
            <person name="Bustamante Y."/>
            <person name="Caleb T."/>
            <person name="Canada A."/>
            <person name="Cardenas V."/>
            <person name="Carter K."/>
            <person name="Chacko J."/>
            <person name="Chandrabose M.N."/>
            <person name="Chavez D."/>
            <person name="Chavez A."/>
            <person name="Chen L."/>
            <person name="Chu H.-S."/>
            <person name="Claassen K.J."/>
            <person name="Cockrell R."/>
            <person name="Collins M."/>
            <person name="Cooper J.A."/>
            <person name="Cree A."/>
            <person name="Curry S.M."/>
            <person name="Da Y."/>
            <person name="Dao M.D."/>
            <person name="Das B."/>
            <person name="Davila M.-L."/>
            <person name="Davy-Carroll L."/>
            <person name="Denson S."/>
            <person name="Dinh H."/>
            <person name="Ebong V.E."/>
            <person name="Edwards J.R."/>
            <person name="Egan A."/>
            <person name="El-Daye J."/>
            <person name="Escobedo L."/>
            <person name="Fernandez S."/>
            <person name="Fernando P.R."/>
            <person name="Flagg N."/>
            <person name="Forbes L.D."/>
            <person name="Fowler R.G."/>
            <person name="Fu Q."/>
            <person name="Gabisi R.A."/>
            <person name="Ganer J."/>
            <person name="Garbino Pronczuk A."/>
            <person name="Garcia R.M."/>
            <person name="Garner T."/>
            <person name="Garrett T.E."/>
            <person name="Gonzalez D.A."/>
            <person name="Hamid H."/>
            <person name="Hawkins E.S."/>
            <person name="Hirani K."/>
            <person name="Hogues M.E."/>
            <person name="Hollins B."/>
            <person name="Hsiao C.-H."/>
            <person name="Jabil R."/>
            <person name="James M.L."/>
            <person name="Jhangiani S.N."/>
            <person name="Johnson B."/>
            <person name="Johnson Q."/>
            <person name="Joshi V."/>
            <person name="Kalu J.B."/>
            <person name="Kam C."/>
            <person name="Kashfia A."/>
            <person name="Keebler J."/>
            <person name="Kisamo H."/>
            <person name="Kovar C.L."/>
            <person name="Lago L.A."/>
            <person name="Lai C.-Y."/>
            <person name="Laidlaw J."/>
            <person name="Lara F."/>
            <person name="Le T.-K."/>
            <person name="Lee S.L."/>
            <person name="Legall F.H."/>
            <person name="Lemon S.J."/>
            <person name="Lewis L.R."/>
            <person name="Li B."/>
            <person name="Liu Y."/>
            <person name="Liu Y.-S."/>
            <person name="Lopez J."/>
            <person name="Lozado R.J."/>
            <person name="Lu J."/>
            <person name="Madu R.C."/>
            <person name="Maheshwari M."/>
            <person name="Maheshwari R."/>
            <person name="Malloy K."/>
            <person name="Martinez E."/>
            <person name="Mathew T."/>
            <person name="Mercado I.C."/>
            <person name="Mercado C."/>
            <person name="Meyer B."/>
            <person name="Montgomery K."/>
            <person name="Morgan M.B."/>
            <person name="Munidasa M."/>
            <person name="Nazareth L.V."/>
            <person name="Nelson J."/>
            <person name="Ng B.M."/>
            <person name="Nguyen N.B."/>
            <person name="Nguyen P.Q."/>
            <person name="Nguyen T."/>
            <person name="Obregon M."/>
            <person name="Okwuonu G.O."/>
            <person name="Onwere C.G."/>
            <person name="Orozco G."/>
            <person name="Parra A."/>
            <person name="Patel S."/>
            <person name="Patil S."/>
            <person name="Perez A."/>
            <person name="Perez Y."/>
            <person name="Pham C."/>
            <person name="Primus E.L."/>
            <person name="Pu L.-L."/>
            <person name="Puazo M."/>
            <person name="Qin X."/>
            <person name="Quiroz J.B."/>
            <person name="Reese J."/>
            <person name="Richards S."/>
            <person name="Rives C.M."/>
            <person name="Robberts R."/>
            <person name="Ruiz S.J."/>
            <person name="Ruiz M.J."/>
            <person name="Santibanez J."/>
            <person name="Schneider B.W."/>
            <person name="Sisson I."/>
            <person name="Smith M."/>
            <person name="Sodergren E."/>
            <person name="Song X.-Z."/>
            <person name="Song B.B."/>
            <person name="Summersgill H."/>
            <person name="Thelus R."/>
            <person name="Thornton R.D."/>
            <person name="Trejos Z.Y."/>
            <person name="Usmani K."/>
            <person name="Vattathil S."/>
            <person name="Villasana D."/>
            <person name="Walker D.L."/>
            <person name="Wang S."/>
            <person name="Wang K."/>
            <person name="White C.S."/>
            <person name="Williams A.C."/>
            <person name="Williamson J."/>
            <person name="Wilson K."/>
            <person name="Woghiren I.O."/>
            <person name="Woodworth J.R."/>
            <person name="Worley K.C."/>
            <person name="Wright R.A."/>
            <person name="Wu W."/>
            <person name="Young L."/>
            <person name="Zhang L."/>
            <person name="Zhang J."/>
            <person name="Zhu Y."/>
            <person name="Muzny D.M."/>
            <person name="Weinstock G."/>
            <person name="Gibbs R.A."/>
        </authorList>
    </citation>
    <scope>NUCLEOTIDE SEQUENCE [LARGE SCALE GENOMIC DNA]</scope>
    <source>
        <strain evidence="12">LSR1</strain>
    </source>
</reference>
<dbReference type="PROSITE" id="PS00108">
    <property type="entry name" value="PROTEIN_KINASE_ST"/>
    <property type="match status" value="1"/>
</dbReference>
<dbReference type="GO" id="GO:0046872">
    <property type="term" value="F:metal ion binding"/>
    <property type="evidence" value="ECO:0007669"/>
    <property type="project" value="UniProtKB-KW"/>
</dbReference>
<evidence type="ECO:0000313" key="11">
    <source>
        <dbReference type="EnsemblMetazoa" id="XP_016662593.1"/>
    </source>
</evidence>
<dbReference type="Proteomes" id="UP000007819">
    <property type="component" value="Chromosome A1"/>
</dbReference>
<reference evidence="11" key="2">
    <citation type="submission" date="2022-06" db="UniProtKB">
        <authorList>
            <consortium name="EnsemblMetazoa"/>
        </authorList>
    </citation>
    <scope>IDENTIFICATION</scope>
</reference>
<keyword evidence="12" id="KW-1185">Reference proteome</keyword>
<keyword evidence="7" id="KW-0175">Coiled coil</keyword>
<keyword evidence="4 8" id="KW-0547">Nucleotide-binding</keyword>
<keyword evidence="5" id="KW-0418">Kinase</keyword>
<organism evidence="11 12">
    <name type="scientific">Acyrthosiphon pisum</name>
    <name type="common">Pea aphid</name>
    <dbReference type="NCBI Taxonomy" id="7029"/>
    <lineage>
        <taxon>Eukaryota</taxon>
        <taxon>Metazoa</taxon>
        <taxon>Ecdysozoa</taxon>
        <taxon>Arthropoda</taxon>
        <taxon>Hexapoda</taxon>
        <taxon>Insecta</taxon>
        <taxon>Pterygota</taxon>
        <taxon>Neoptera</taxon>
        <taxon>Paraneoptera</taxon>
        <taxon>Hemiptera</taxon>
        <taxon>Sternorrhyncha</taxon>
        <taxon>Aphidomorpha</taxon>
        <taxon>Aphidoidea</taxon>
        <taxon>Aphididae</taxon>
        <taxon>Macrosiphini</taxon>
        <taxon>Acyrthosiphon</taxon>
    </lineage>
</organism>
<dbReference type="Gene3D" id="3.30.200.20">
    <property type="entry name" value="Phosphorylase Kinase, domain 1"/>
    <property type="match status" value="1"/>
</dbReference>
<feature type="domain" description="Protein kinase" evidence="10">
    <location>
        <begin position="624"/>
        <end position="882"/>
    </location>
</feature>
<keyword evidence="6 8" id="KW-0067">ATP-binding</keyword>
<proteinExistence type="predicted"/>
<dbReference type="PROSITE" id="PS50011">
    <property type="entry name" value="PROTEIN_KINASE_DOM"/>
    <property type="match status" value="1"/>
</dbReference>
<keyword evidence="3" id="KW-0479">Metal-binding</keyword>
<dbReference type="Pfam" id="PF13281">
    <property type="entry name" value="MAP3K_TRAF_bd"/>
    <property type="match status" value="1"/>
</dbReference>
<keyword evidence="2" id="KW-0808">Transferase</keyword>
<dbReference type="PANTHER" id="PTHR11584:SF394">
    <property type="entry name" value="APOPTOTIC SIGNAL-REGULATING KINASE 1, ISOFORM C"/>
    <property type="match status" value="1"/>
</dbReference>
<evidence type="ECO:0000256" key="4">
    <source>
        <dbReference type="ARBA" id="ARBA00022741"/>
    </source>
</evidence>
<evidence type="ECO:0000313" key="12">
    <source>
        <dbReference type="Proteomes" id="UP000007819"/>
    </source>
</evidence>
<dbReference type="RefSeq" id="XP_016662593.1">
    <property type="nucleotide sequence ID" value="XM_016807104.2"/>
</dbReference>
<evidence type="ECO:0000256" key="1">
    <source>
        <dbReference type="ARBA" id="ARBA00022527"/>
    </source>
</evidence>
<dbReference type="RefSeq" id="XP_029344174.1">
    <property type="nucleotide sequence ID" value="XM_029488314.1"/>
</dbReference>
<name>A0A8R2HAB7_ACYPI</name>
<feature type="region of interest" description="Disordered" evidence="9">
    <location>
        <begin position="975"/>
        <end position="994"/>
    </location>
</feature>
<feature type="binding site" evidence="8">
    <location>
        <position position="653"/>
    </location>
    <ligand>
        <name>ATP</name>
        <dbReference type="ChEBI" id="CHEBI:30616"/>
    </ligand>
</feature>
<accession>A0A8R2HAB7</accession>
<dbReference type="GO" id="GO:0000165">
    <property type="term" value="P:MAPK cascade"/>
    <property type="evidence" value="ECO:0007669"/>
    <property type="project" value="InterPro"/>
</dbReference>
<dbReference type="GeneID" id="100168328"/>
<dbReference type="EnsemblMetazoa" id="XM_016807104.2">
    <property type="protein sequence ID" value="XP_016662593.1"/>
    <property type="gene ID" value="LOC100168328"/>
</dbReference>
<dbReference type="SUPFAM" id="SSF56112">
    <property type="entry name" value="Protein kinase-like (PK-like)"/>
    <property type="match status" value="1"/>
</dbReference>
<evidence type="ECO:0000256" key="3">
    <source>
        <dbReference type="ARBA" id="ARBA00022723"/>
    </source>
</evidence>
<dbReference type="GO" id="GO:0005524">
    <property type="term" value="F:ATP binding"/>
    <property type="evidence" value="ECO:0007669"/>
    <property type="project" value="UniProtKB-UniRule"/>
</dbReference>
<keyword evidence="1" id="KW-0723">Serine/threonine-protein kinase</keyword>
<dbReference type="InterPro" id="IPR017441">
    <property type="entry name" value="Protein_kinase_ATP_BS"/>
</dbReference>
<dbReference type="Pfam" id="PF19039">
    <property type="entry name" value="ASK_PH"/>
    <property type="match status" value="1"/>
</dbReference>
<dbReference type="InterPro" id="IPR000719">
    <property type="entry name" value="Prot_kinase_dom"/>
</dbReference>
<dbReference type="InterPro" id="IPR008271">
    <property type="entry name" value="Ser/Thr_kinase_AS"/>
</dbReference>
<dbReference type="FunFam" id="1.10.510.10:FF:000054">
    <property type="entry name" value="Mitogen-activated protein kinase kinase kinase 5"/>
    <property type="match status" value="1"/>
</dbReference>
<dbReference type="InterPro" id="IPR046872">
    <property type="entry name" value="DRHyd-ASK"/>
</dbReference>
<evidence type="ECO:0000256" key="8">
    <source>
        <dbReference type="PROSITE-ProRule" id="PRU10141"/>
    </source>
</evidence>
<dbReference type="InterPro" id="IPR046873">
    <property type="entry name" value="HisK-N-like"/>
</dbReference>
<dbReference type="Gene3D" id="1.10.510.10">
    <property type="entry name" value="Transferase(Phosphotransferase) domain 1"/>
    <property type="match status" value="1"/>
</dbReference>
<dbReference type="Pfam" id="PF00069">
    <property type="entry name" value="Pkinase"/>
    <property type="match status" value="1"/>
</dbReference>
<protein>
    <recommendedName>
        <fullName evidence="10">Protein kinase domain-containing protein</fullName>
    </recommendedName>
</protein>
<dbReference type="Pfam" id="PF20302">
    <property type="entry name" value="HisK-N-like"/>
    <property type="match status" value="1"/>
</dbReference>
<dbReference type="InterPro" id="IPR043969">
    <property type="entry name" value="MAP3K_PH"/>
</dbReference>
<dbReference type="OrthoDB" id="275301at2759"/>
<dbReference type="PANTHER" id="PTHR11584">
    <property type="entry name" value="SERINE/THREONINE PROTEIN KINASE"/>
    <property type="match status" value="1"/>
</dbReference>
<dbReference type="SMART" id="SM00220">
    <property type="entry name" value="S_TKc"/>
    <property type="match status" value="1"/>
</dbReference>
<evidence type="ECO:0000259" key="10">
    <source>
        <dbReference type="PROSITE" id="PS50011"/>
    </source>
</evidence>
<sequence>MIECAHERKNNMFGSSSKLDVESTGNLAHSASVCSDISNRTKMDIVCIIDVVQSSNLAHRKRALEEVKQASILVNANLFIVSFEKLDFGETAELDTFYNADVAIVDLSIQFQQSSLFYHLGLRESFGMKQNIMLYNDLDTEVTLRLKLSCGSYTFLSYKLADCGTCLTTNTSFQDESGGSTFEPRVPVTVKLRKLLKDVEIQTKVHIKEKFLSDLRKARDNYSGEELRKKLLIMRKRLDDPHVLSGDVVHTMLISFRDVQDYDAMVQLVEDIQTIPNKKNYVQTPALRYLYPFALNRRNKPGDRKKALQVIELALKKKENHIPDMVCLCGRIYKDKFVESSFEDKAALEHAIHWYRKGFEVQPNEYAGINLATLLLVAGNEFSKSDELQHIGMVLNNLIGKKGSLSSLNEYWAVATFFEISVLAEDYGKAIQAAECMFKLKPSIWYLKSTVGNIELIDKFRKKNEEIEYTLEKDIFKFWMEYFVEATKTEIDDSIRFPILVLEQLKVYMPSYVVVNLGAEEKSIFLCNQCIQCTRNICKQVHKWLFVASMIRGVSLCKIDDRCLFLYVHANSDDFQMYFPSSQHRQRFYDLIKKMTEGEEGMMTNLDEDSTEEPINFEYELNDSQTKKILGKGTYGIVYAALDLNTQVRIAVKEIPERNIGYVQPLHEEIKLHSQLYHRNIVRYLGSISEDGFFKIIMEQVPGGSLSALLRSKWGPLKGNEPTISFYTKQILEGLKYLHDQKIVHRDIKGDNVLVNTYSGVVKISDFGTSKRLAGLCPSTGTFTGTLQYMAPEVIDKGQREYGAPADIWSLGCTVVEMATGEPPFTELGSAVAAVFKVGFYKTHPEIPVELSDRASNFILRCFTVDPDKRATATDLLEDLFMNEKKKTSKALIAPLEFNRSVSVPVEKGVKANPISSNQENINKNPSKQRVLKEDSWLTISQPEKIKQDQFLSSISLPNMQYSYNSLDGQRYNRRQSSGALASPEIDMGTAGSTAEAEHDGFYRLKKDSQRRTTLARVLAQDQATLGKVWLQFIRREFGQPKLTGEHLEVLMKGLRDYITDQNRDVVERTIYSLKEQLNFDAVAVHQLHISLCLFKDAAKSVLRLHNIKPHWMFTLDTLVSNAVNAVIAVLKPEFEDNLAAKETKLDGSVVSAITDDTKTSSPSFGSSIKSHKTDDSYLDGLSTKSRRAIMFQAENHRFLEEVLECQNTLLKKMVEDQKDLMSLLKWTAEQNAAIRGDYCCSSCRNCSREFRDFDYENSADGRFKDLIKWLRDICIDEHSIKILVNEQFLLDQIQLEVTREDLRDLGLKRGVELRLWKEIERHRENNLSSSGGTMTSVTPQPLLPSSTNNNNYAFDALQQLQSSHRMSNHINNNYV</sequence>
<dbReference type="PROSITE" id="PS00107">
    <property type="entry name" value="PROTEIN_KINASE_ATP"/>
    <property type="match status" value="1"/>
</dbReference>
<dbReference type="InterPro" id="IPR025136">
    <property type="entry name" value="MAP3K_TRAF-bd"/>
</dbReference>
<evidence type="ECO:0000256" key="6">
    <source>
        <dbReference type="ARBA" id="ARBA00022840"/>
    </source>
</evidence>
<evidence type="ECO:0000256" key="2">
    <source>
        <dbReference type="ARBA" id="ARBA00022679"/>
    </source>
</evidence>
<dbReference type="GO" id="GO:0004674">
    <property type="term" value="F:protein serine/threonine kinase activity"/>
    <property type="evidence" value="ECO:0007669"/>
    <property type="project" value="UniProtKB-KW"/>
</dbReference>
<evidence type="ECO:0000256" key="5">
    <source>
        <dbReference type="ARBA" id="ARBA00022777"/>
    </source>
</evidence>
<dbReference type="EnsemblMetazoa" id="XM_029488314.1">
    <property type="protein sequence ID" value="XP_029344174.1"/>
    <property type="gene ID" value="LOC100168328"/>
</dbReference>
<dbReference type="InterPro" id="IPR011009">
    <property type="entry name" value="Kinase-like_dom_sf"/>
</dbReference>